<accession>A0ABS8CKT5</accession>
<feature type="signal peptide" evidence="2">
    <location>
        <begin position="1"/>
        <end position="26"/>
    </location>
</feature>
<organism evidence="3 4">
    <name type="scientific">Pseudogemmobacter faecipullorum</name>
    <dbReference type="NCBI Taxonomy" id="2755041"/>
    <lineage>
        <taxon>Bacteria</taxon>
        <taxon>Pseudomonadati</taxon>
        <taxon>Pseudomonadota</taxon>
        <taxon>Alphaproteobacteria</taxon>
        <taxon>Rhodobacterales</taxon>
        <taxon>Paracoccaceae</taxon>
        <taxon>Pseudogemmobacter</taxon>
    </lineage>
</organism>
<dbReference type="InterPro" id="IPR005632">
    <property type="entry name" value="Chaperone_Skp"/>
</dbReference>
<dbReference type="Pfam" id="PF03938">
    <property type="entry name" value="OmpH"/>
    <property type="match status" value="1"/>
</dbReference>
<dbReference type="SMART" id="SM00935">
    <property type="entry name" value="OmpH"/>
    <property type="match status" value="1"/>
</dbReference>
<dbReference type="EMBL" id="JACDXX010000005">
    <property type="protein sequence ID" value="MCB5409768.1"/>
    <property type="molecule type" value="Genomic_DNA"/>
</dbReference>
<dbReference type="RefSeq" id="WP_226934673.1">
    <property type="nucleotide sequence ID" value="NZ_JACDXX010000005.1"/>
</dbReference>
<proteinExistence type="predicted"/>
<gene>
    <name evidence="3" type="ORF">H0485_07105</name>
</gene>
<sequence>MAGAAVLPRIAGILALLLAPVGAGLAQVPAEDAADLPPAPQVRTTVLTLDQDRMFRESAWGRAATLSAETRAQELTAENRGIEQALEAEELELTTKRTSMSSEDFAPLAAAFDQKVEDFREGQDGKSRAISRQLDEDRQRFYGLAVPVLVDLLAEYEAALIIADDAVILSLSAVDVTEQAITLMDQRLPGPEASRGSGEETGEPAPEGGAGTAPAGDAATEAPAQSP</sequence>
<reference evidence="3 4" key="1">
    <citation type="submission" date="2020-07" db="EMBL/GenBank/DDBJ databases">
        <title>Pseudogemmobacter sp. nov., isolated from poultry manure in Taiwan.</title>
        <authorList>
            <person name="Lin S.-Y."/>
            <person name="Tang Y.-S."/>
            <person name="Young C.-C."/>
        </authorList>
    </citation>
    <scope>NUCLEOTIDE SEQUENCE [LARGE SCALE GENOMIC DNA]</scope>
    <source>
        <strain evidence="3 4">CC-YST710</strain>
    </source>
</reference>
<evidence type="ECO:0000256" key="1">
    <source>
        <dbReference type="SAM" id="MobiDB-lite"/>
    </source>
</evidence>
<dbReference type="Gene3D" id="3.30.910.20">
    <property type="entry name" value="Skp domain"/>
    <property type="match status" value="1"/>
</dbReference>
<feature type="compositionally biased region" description="Low complexity" evidence="1">
    <location>
        <begin position="203"/>
        <end position="227"/>
    </location>
</feature>
<protein>
    <submittedName>
        <fullName evidence="3">OmpH family outer membrane protein</fullName>
    </submittedName>
</protein>
<name>A0ABS8CKT5_9RHOB</name>
<dbReference type="SUPFAM" id="SSF111384">
    <property type="entry name" value="OmpH-like"/>
    <property type="match status" value="1"/>
</dbReference>
<keyword evidence="4" id="KW-1185">Reference proteome</keyword>
<dbReference type="InterPro" id="IPR024930">
    <property type="entry name" value="Skp_dom_sf"/>
</dbReference>
<evidence type="ECO:0000313" key="3">
    <source>
        <dbReference type="EMBL" id="MCB5409768.1"/>
    </source>
</evidence>
<feature type="chain" id="PRO_5046308776" evidence="2">
    <location>
        <begin position="27"/>
        <end position="227"/>
    </location>
</feature>
<keyword evidence="2" id="KW-0732">Signal</keyword>
<evidence type="ECO:0000256" key="2">
    <source>
        <dbReference type="SAM" id="SignalP"/>
    </source>
</evidence>
<feature type="region of interest" description="Disordered" evidence="1">
    <location>
        <begin position="185"/>
        <end position="227"/>
    </location>
</feature>
<comment type="caution">
    <text evidence="3">The sequence shown here is derived from an EMBL/GenBank/DDBJ whole genome shotgun (WGS) entry which is preliminary data.</text>
</comment>
<evidence type="ECO:0000313" key="4">
    <source>
        <dbReference type="Proteomes" id="UP001198571"/>
    </source>
</evidence>
<dbReference type="Proteomes" id="UP001198571">
    <property type="component" value="Unassembled WGS sequence"/>
</dbReference>